<keyword evidence="11" id="KW-0175">Coiled coil</keyword>
<keyword evidence="7" id="KW-0547">Nucleotide-binding</keyword>
<dbReference type="SUPFAM" id="SSF52738">
    <property type="entry name" value="Methylesterase CheB, C-terminal domain"/>
    <property type="match status" value="1"/>
</dbReference>
<evidence type="ECO:0000313" key="15">
    <source>
        <dbReference type="EMBL" id="NNU16236.1"/>
    </source>
</evidence>
<dbReference type="SUPFAM" id="SSF47757">
    <property type="entry name" value="Chemotaxis receptor methyltransferase CheR, N-terminal domain"/>
    <property type="match status" value="1"/>
</dbReference>
<dbReference type="InterPro" id="IPR035909">
    <property type="entry name" value="CheB_C"/>
</dbReference>
<dbReference type="Pfam" id="PF08448">
    <property type="entry name" value="PAS_4"/>
    <property type="match status" value="1"/>
</dbReference>
<dbReference type="Proteomes" id="UP000536835">
    <property type="component" value="Unassembled WGS sequence"/>
</dbReference>
<dbReference type="Gene3D" id="1.10.155.10">
    <property type="entry name" value="Chemotaxis receptor methyltransferase CheR, N-terminal domain"/>
    <property type="match status" value="1"/>
</dbReference>
<dbReference type="GO" id="GO:0005737">
    <property type="term" value="C:cytoplasm"/>
    <property type="evidence" value="ECO:0007669"/>
    <property type="project" value="InterPro"/>
</dbReference>
<evidence type="ECO:0000256" key="12">
    <source>
        <dbReference type="SAM" id="MobiDB-lite"/>
    </source>
</evidence>
<evidence type="ECO:0000256" key="3">
    <source>
        <dbReference type="ARBA" id="ARBA00022553"/>
    </source>
</evidence>
<dbReference type="GO" id="GO:0006935">
    <property type="term" value="P:chemotaxis"/>
    <property type="evidence" value="ECO:0007669"/>
    <property type="project" value="UniProtKB-UniRule"/>
</dbReference>
<keyword evidence="3" id="KW-0597">Phosphoprotein</keyword>
<dbReference type="GO" id="GO:0005524">
    <property type="term" value="F:ATP binding"/>
    <property type="evidence" value="ECO:0007669"/>
    <property type="project" value="UniProtKB-KW"/>
</dbReference>
<keyword evidence="6" id="KW-0949">S-adenosyl-L-methionine</keyword>
<dbReference type="GO" id="GO:0008983">
    <property type="term" value="F:protein-glutamate O-methyltransferase activity"/>
    <property type="evidence" value="ECO:0007669"/>
    <property type="project" value="UniProtKB-EC"/>
</dbReference>
<keyword evidence="9" id="KW-0067">ATP-binding</keyword>
<dbReference type="SMART" id="SM00911">
    <property type="entry name" value="HWE_HK"/>
    <property type="match status" value="1"/>
</dbReference>
<keyword evidence="10" id="KW-0378">Hydrolase</keyword>
<dbReference type="InterPro" id="IPR022641">
    <property type="entry name" value="CheR_N"/>
</dbReference>
<dbReference type="SMART" id="SM00138">
    <property type="entry name" value="MeTrc"/>
    <property type="match status" value="1"/>
</dbReference>
<evidence type="ECO:0000256" key="6">
    <source>
        <dbReference type="ARBA" id="ARBA00022691"/>
    </source>
</evidence>
<gene>
    <name evidence="15" type="ORF">HK107_07875</name>
</gene>
<keyword evidence="5" id="KW-0808">Transferase</keyword>
<feature type="active site" evidence="10">
    <location>
        <position position="47"/>
    </location>
</feature>
<proteinExistence type="predicted"/>
<dbReference type="Gene3D" id="3.30.450.20">
    <property type="entry name" value="PAS domain"/>
    <property type="match status" value="1"/>
</dbReference>
<evidence type="ECO:0000256" key="4">
    <source>
        <dbReference type="ARBA" id="ARBA00022603"/>
    </source>
</evidence>
<evidence type="ECO:0000256" key="1">
    <source>
        <dbReference type="ARBA" id="ARBA00000085"/>
    </source>
</evidence>
<dbReference type="InterPro" id="IPR011102">
    <property type="entry name" value="Sig_transdc_His_kinase_HWE"/>
</dbReference>
<comment type="catalytic activity">
    <reaction evidence="2">
        <text>L-glutamyl-[protein] + S-adenosyl-L-methionine = [protein]-L-glutamate 5-O-methyl ester + S-adenosyl-L-homocysteine</text>
        <dbReference type="Rhea" id="RHEA:24452"/>
        <dbReference type="Rhea" id="RHEA-COMP:10208"/>
        <dbReference type="Rhea" id="RHEA-COMP:10311"/>
        <dbReference type="ChEBI" id="CHEBI:29973"/>
        <dbReference type="ChEBI" id="CHEBI:57856"/>
        <dbReference type="ChEBI" id="CHEBI:59789"/>
        <dbReference type="ChEBI" id="CHEBI:82795"/>
        <dbReference type="EC" id="2.1.1.80"/>
    </reaction>
</comment>
<dbReference type="Pfam" id="PF13596">
    <property type="entry name" value="PAS_10"/>
    <property type="match status" value="1"/>
</dbReference>
<dbReference type="GO" id="GO:0004673">
    <property type="term" value="F:protein histidine kinase activity"/>
    <property type="evidence" value="ECO:0007669"/>
    <property type="project" value="UniProtKB-EC"/>
</dbReference>
<dbReference type="InterPro" id="IPR036890">
    <property type="entry name" value="HATPase_C_sf"/>
</dbReference>
<evidence type="ECO:0000256" key="9">
    <source>
        <dbReference type="ARBA" id="ARBA00022840"/>
    </source>
</evidence>
<dbReference type="Pfam" id="PF07536">
    <property type="entry name" value="HWE_HK"/>
    <property type="match status" value="1"/>
</dbReference>
<comment type="catalytic activity">
    <reaction evidence="1">
        <text>ATP + protein L-histidine = ADP + protein N-phospho-L-histidine.</text>
        <dbReference type="EC" id="2.7.13.3"/>
    </reaction>
</comment>
<evidence type="ECO:0000259" key="14">
    <source>
        <dbReference type="PROSITE" id="PS50123"/>
    </source>
</evidence>
<dbReference type="InterPro" id="IPR035965">
    <property type="entry name" value="PAS-like_dom_sf"/>
</dbReference>
<keyword evidence="16" id="KW-1185">Reference proteome</keyword>
<dbReference type="Pfam" id="PF01339">
    <property type="entry name" value="CheB_methylest"/>
    <property type="match status" value="1"/>
</dbReference>
<dbReference type="GO" id="GO:0000156">
    <property type="term" value="F:phosphorelay response regulator activity"/>
    <property type="evidence" value="ECO:0007669"/>
    <property type="project" value="InterPro"/>
</dbReference>
<evidence type="ECO:0000256" key="10">
    <source>
        <dbReference type="PROSITE-ProRule" id="PRU00050"/>
    </source>
</evidence>
<dbReference type="GO" id="GO:0032259">
    <property type="term" value="P:methylation"/>
    <property type="evidence" value="ECO:0007669"/>
    <property type="project" value="UniProtKB-KW"/>
</dbReference>
<dbReference type="CDD" id="cd02440">
    <property type="entry name" value="AdoMet_MTases"/>
    <property type="match status" value="1"/>
</dbReference>
<dbReference type="GO" id="GO:0008984">
    <property type="term" value="F:protein-glutamate methylesterase activity"/>
    <property type="evidence" value="ECO:0007669"/>
    <property type="project" value="InterPro"/>
</dbReference>
<keyword evidence="10" id="KW-0145">Chemotaxis</keyword>
<feature type="domain" description="CheB-type methylesterase" evidence="13">
    <location>
        <begin position="8"/>
        <end position="190"/>
    </location>
</feature>
<dbReference type="PROSITE" id="PS50123">
    <property type="entry name" value="CHER"/>
    <property type="match status" value="1"/>
</dbReference>
<dbReference type="InterPro" id="IPR000673">
    <property type="entry name" value="Sig_transdc_resp-reg_Me-estase"/>
</dbReference>
<comment type="caution">
    <text evidence="15">The sequence shown here is derived from an EMBL/GenBank/DDBJ whole genome shotgun (WGS) entry which is preliminary data.</text>
</comment>
<dbReference type="InterPro" id="IPR013656">
    <property type="entry name" value="PAS_4"/>
</dbReference>
<feature type="active site" evidence="10">
    <location>
        <position position="20"/>
    </location>
</feature>
<dbReference type="InterPro" id="IPR000780">
    <property type="entry name" value="CheR_MeTrfase"/>
</dbReference>
<protein>
    <submittedName>
        <fullName evidence="15">PAS domain-containing protein</fullName>
    </submittedName>
</protein>
<dbReference type="Gene3D" id="3.40.50.150">
    <property type="entry name" value="Vaccinia Virus protein VP39"/>
    <property type="match status" value="1"/>
</dbReference>
<feature type="active site" evidence="10">
    <location>
        <position position="139"/>
    </location>
</feature>
<dbReference type="PRINTS" id="PR00996">
    <property type="entry name" value="CHERMTFRASE"/>
</dbReference>
<feature type="region of interest" description="Disordered" evidence="12">
    <location>
        <begin position="470"/>
        <end position="506"/>
    </location>
</feature>
<accession>A0A7Y3W5G0</accession>
<evidence type="ECO:0000256" key="11">
    <source>
        <dbReference type="SAM" id="Coils"/>
    </source>
</evidence>
<organism evidence="15 16">
    <name type="scientific">Parvularcula mediterranea</name>
    <dbReference type="NCBI Taxonomy" id="2732508"/>
    <lineage>
        <taxon>Bacteria</taxon>
        <taxon>Pseudomonadati</taxon>
        <taxon>Pseudomonadota</taxon>
        <taxon>Alphaproteobacteria</taxon>
        <taxon>Parvularculales</taxon>
        <taxon>Parvularculaceae</taxon>
        <taxon>Parvularcula</taxon>
    </lineage>
</organism>
<dbReference type="AlphaFoldDB" id="A0A7Y3W5G0"/>
<dbReference type="Pfam" id="PF03705">
    <property type="entry name" value="CheR_N"/>
    <property type="match status" value="1"/>
</dbReference>
<dbReference type="InterPro" id="IPR036804">
    <property type="entry name" value="CheR_N_sf"/>
</dbReference>
<name>A0A7Y3W5G0_9PROT</name>
<dbReference type="RefSeq" id="WP_173198302.1">
    <property type="nucleotide sequence ID" value="NZ_JABFCX010000002.1"/>
</dbReference>
<dbReference type="SUPFAM" id="SSF53335">
    <property type="entry name" value="S-adenosyl-L-methionine-dependent methyltransferases"/>
    <property type="match status" value="1"/>
</dbReference>
<evidence type="ECO:0000256" key="2">
    <source>
        <dbReference type="ARBA" id="ARBA00001541"/>
    </source>
</evidence>
<dbReference type="Gene3D" id="3.40.50.180">
    <property type="entry name" value="Methylesterase CheB, C-terminal domain"/>
    <property type="match status" value="1"/>
</dbReference>
<dbReference type="PROSITE" id="PS50122">
    <property type="entry name" value="CHEB"/>
    <property type="match status" value="1"/>
</dbReference>
<dbReference type="CDD" id="cd16434">
    <property type="entry name" value="CheB-CheR_fusion"/>
    <property type="match status" value="1"/>
</dbReference>
<dbReference type="InterPro" id="IPR050903">
    <property type="entry name" value="Bact_Chemotaxis_MeTrfase"/>
</dbReference>
<feature type="compositionally biased region" description="Polar residues" evidence="12">
    <location>
        <begin position="496"/>
        <end position="506"/>
    </location>
</feature>
<sequence length="1159" mass="128906">MNNSEMNQDSRELVVGVGASAGGFEAFRDLFARLSANEKLAIILVQHLDPDHRSLLQELLTKRTSTPVHTAEEGMRVESGNIYLIPPGASLTIKDRELHLADFDSPRGQRRPIDTFFRSLAEDQGEDCVGIILSGTGSDGSDGIKAIKEAGGLVLAQNPTEASYDGMPKSAIASGAVDLTLTIAEMADVLRDYRQRRTGIGPTIDNNYEFVSRVFKHVRYHTGHDFSDYKQSTLLRRLAVRMSALGTVSPSQYLEKLIQDRQEAVKLQRDVLINVTGFFRDPDAFETLKTHVIPSIVRGKGKSDEVRVWVPGCSTGEEAYSIGMLIAAELERSDGKPLVTIFGTDIDDEALQVARAGQYGNIAAEKIPEDLLQRYMQPTQAGFEVGKKLRSLVRFSEHSLIKDPPFSKLDLISCRNLLIYFEKPLQEHAFKVFHYSLKPGRYLFLGTSETPQSVHPGFSDFSTAHHIYERDGRPSEPLSLPLSPIGLNRRLDTHGDQSSGYSRQSSDAVRDAILERHSPPFIATAPGGTVTRLSPGAEKFCKLRSGDMQVTLSNLIHPSLESTIRRLNNQATERDGEVSSASFTGEIDGEALDLEVTSERLSTGERFFVFHQKGDEIPSVDRTLAASSGDESEYVRELEQELDDARQTVRTTIEELETSNEELKSSNEEMMSMNEELQSSNEELSTINEELQAKISELNELNADLNGFVASTSLATVFLDDKLAVKRYTEESLKYFRFVEADIGRPLDDIASIFPVGALAPLCKSVLDTGEMIETDLKSFDEEFEFILRAAASRDSDDSDLGVIFTLIDVTEMRRNARELDVAKLEAQQRLAEVNELYRVSPVAMALFGPDLTYIRANKGLAEINGIPIEDHFGKRIDEIVPELGQTVIEPVRKVFETGKAILNQEVVGRTPANPDRDLTWIVDWYPLHVAGDVAAVGVNVRDVTAYKEVQEELRRVMLELQHRVKNMLANVAALVNRARLEEGDAEQVLHTLFNRITALGKTHQLLTQENWHSATFRELIEPELTRVYGDDIVSLRGPSIRCNSKATLALGMAVHELATNAAKYGCLAQPDGKLDVSWSRTDEGDGEVFRMNWQETCPEQIEPPTREGFGSTLIKSTIERTLDGNVELFWEPSGLRCVITVPSESITEFDEDISGKLF</sequence>
<feature type="coiled-coil region" evidence="11">
    <location>
        <begin position="951"/>
        <end position="978"/>
    </location>
</feature>
<dbReference type="InterPro" id="IPR022642">
    <property type="entry name" value="CheR_C"/>
</dbReference>
<dbReference type="EMBL" id="JABFCX010000002">
    <property type="protein sequence ID" value="NNU16236.1"/>
    <property type="molecule type" value="Genomic_DNA"/>
</dbReference>
<feature type="domain" description="CheR-type methyltransferase" evidence="14">
    <location>
        <begin position="218"/>
        <end position="474"/>
    </location>
</feature>
<dbReference type="Gene3D" id="3.30.565.10">
    <property type="entry name" value="Histidine kinase-like ATPase, C-terminal domain"/>
    <property type="match status" value="1"/>
</dbReference>
<evidence type="ECO:0000256" key="8">
    <source>
        <dbReference type="ARBA" id="ARBA00022777"/>
    </source>
</evidence>
<evidence type="ECO:0000256" key="7">
    <source>
        <dbReference type="ARBA" id="ARBA00022741"/>
    </source>
</evidence>
<reference evidence="15 16" key="1">
    <citation type="submission" date="2020-05" db="EMBL/GenBank/DDBJ databases">
        <title>Parvularcula mediterraneae sp. nov., isolated from polypropylene straw from shallow seawater of the seashore of Laganas in Zakynthos island, Greece.</title>
        <authorList>
            <person name="Szabo I."/>
            <person name="Al-Omari J."/>
            <person name="Rado J."/>
            <person name="Szerdahelyi G.S."/>
        </authorList>
    </citation>
    <scope>NUCLEOTIDE SEQUENCE [LARGE SCALE GENOMIC DNA]</scope>
    <source>
        <strain evidence="15 16">ZS-1/3</strain>
    </source>
</reference>
<evidence type="ECO:0000313" key="16">
    <source>
        <dbReference type="Proteomes" id="UP000536835"/>
    </source>
</evidence>
<dbReference type="PANTHER" id="PTHR24422:SF27">
    <property type="entry name" value="PROTEIN-GLUTAMATE O-METHYLTRANSFERASE"/>
    <property type="match status" value="1"/>
</dbReference>
<keyword evidence="8" id="KW-0418">Kinase</keyword>
<dbReference type="PANTHER" id="PTHR24422">
    <property type="entry name" value="CHEMOTAXIS PROTEIN METHYLTRANSFERASE"/>
    <property type="match status" value="1"/>
</dbReference>
<feature type="coiled-coil region" evidence="11">
    <location>
        <begin position="635"/>
        <end position="708"/>
    </location>
</feature>
<dbReference type="InterPro" id="IPR029063">
    <property type="entry name" value="SAM-dependent_MTases_sf"/>
</dbReference>
<dbReference type="SUPFAM" id="SSF55785">
    <property type="entry name" value="PYP-like sensor domain (PAS domain)"/>
    <property type="match status" value="1"/>
</dbReference>
<evidence type="ECO:0000256" key="5">
    <source>
        <dbReference type="ARBA" id="ARBA00022679"/>
    </source>
</evidence>
<keyword evidence="4" id="KW-0489">Methyltransferase</keyword>
<feature type="compositionally biased region" description="Low complexity" evidence="12">
    <location>
        <begin position="475"/>
        <end position="484"/>
    </location>
</feature>
<dbReference type="Pfam" id="PF01739">
    <property type="entry name" value="CheR"/>
    <property type="match status" value="1"/>
</dbReference>
<evidence type="ECO:0000259" key="13">
    <source>
        <dbReference type="PROSITE" id="PS50122"/>
    </source>
</evidence>